<sequence length="115" mass="13463">MLLVEEFKRCLPDRIVVYLNEQKRPHHRHASSVSDTLAHEPLVVDRVEQCWCWLKVHPLSLHSCSFREVVRHVSIQRRRHEIWKSVSAQIGITVIHPAGVLKYSDKVSRITLIQV</sequence>
<proteinExistence type="predicted"/>
<comment type="caution">
    <text evidence="1">The sequence shown here is derived from an EMBL/GenBank/DDBJ whole genome shotgun (WGS) entry which is preliminary data.</text>
</comment>
<name>A0AA47MQL5_MERPO</name>
<reference evidence="1" key="1">
    <citation type="journal article" date="2023" name="Front. Mar. Sci.">
        <title>A new Merluccius polli reference genome to investigate the effects of global change in West African waters.</title>
        <authorList>
            <person name="Mateo J.L."/>
            <person name="Blanco-Fernandez C."/>
            <person name="Garcia-Vazquez E."/>
            <person name="Machado-Schiaffino G."/>
        </authorList>
    </citation>
    <scope>NUCLEOTIDE SEQUENCE</scope>
    <source>
        <strain evidence="1">C29</strain>
        <tissue evidence="1">Fin</tissue>
    </source>
</reference>
<accession>A0AA47MQL5</accession>
<dbReference type="Proteomes" id="UP001174136">
    <property type="component" value="Unassembled WGS sequence"/>
</dbReference>
<protein>
    <submittedName>
        <fullName evidence="1">Uncharacterized protein</fullName>
    </submittedName>
</protein>
<dbReference type="AlphaFoldDB" id="A0AA47MQL5"/>
<keyword evidence="2" id="KW-1185">Reference proteome</keyword>
<gene>
    <name evidence="1" type="ORF">N1851_017282</name>
</gene>
<evidence type="ECO:0000313" key="1">
    <source>
        <dbReference type="EMBL" id="KAK0144356.1"/>
    </source>
</evidence>
<evidence type="ECO:0000313" key="2">
    <source>
        <dbReference type="Proteomes" id="UP001174136"/>
    </source>
</evidence>
<organism evidence="1 2">
    <name type="scientific">Merluccius polli</name>
    <name type="common">Benguela hake</name>
    <name type="synonym">Merluccius cadenati</name>
    <dbReference type="NCBI Taxonomy" id="89951"/>
    <lineage>
        <taxon>Eukaryota</taxon>
        <taxon>Metazoa</taxon>
        <taxon>Chordata</taxon>
        <taxon>Craniata</taxon>
        <taxon>Vertebrata</taxon>
        <taxon>Euteleostomi</taxon>
        <taxon>Actinopterygii</taxon>
        <taxon>Neopterygii</taxon>
        <taxon>Teleostei</taxon>
        <taxon>Neoteleostei</taxon>
        <taxon>Acanthomorphata</taxon>
        <taxon>Zeiogadaria</taxon>
        <taxon>Gadariae</taxon>
        <taxon>Gadiformes</taxon>
        <taxon>Gadoidei</taxon>
        <taxon>Merlucciidae</taxon>
        <taxon>Merluccius</taxon>
    </lineage>
</organism>
<dbReference type="EMBL" id="JAOPHQ010003140">
    <property type="protein sequence ID" value="KAK0144356.1"/>
    <property type="molecule type" value="Genomic_DNA"/>
</dbReference>